<accession>A0A6P8FVD2</accession>
<proteinExistence type="inferred from homology"/>
<dbReference type="SMART" id="SM00060">
    <property type="entry name" value="FN3"/>
    <property type="match status" value="1"/>
</dbReference>
<feature type="transmembrane region" description="Helical" evidence="15">
    <location>
        <begin position="551"/>
        <end position="577"/>
    </location>
</feature>
<dbReference type="InterPro" id="IPR013783">
    <property type="entry name" value="Ig-like_fold"/>
</dbReference>
<dbReference type="InterPro" id="IPR003591">
    <property type="entry name" value="Leu-rich_rpt_typical-subtyp"/>
</dbReference>
<dbReference type="PROSITE" id="PS51450">
    <property type="entry name" value="LRR"/>
    <property type="match status" value="2"/>
</dbReference>
<dbReference type="KEGG" id="char:105911315"/>
<keyword evidence="7" id="KW-0770">Synapse</keyword>
<dbReference type="RefSeq" id="XP_031427127.1">
    <property type="nucleotide sequence ID" value="XM_031571267.1"/>
</dbReference>
<feature type="compositionally biased region" description="Basic and acidic residues" evidence="14">
    <location>
        <begin position="707"/>
        <end position="795"/>
    </location>
</feature>
<dbReference type="GO" id="GO:0045202">
    <property type="term" value="C:synapse"/>
    <property type="evidence" value="ECO:0007669"/>
    <property type="project" value="UniProtKB-SubCell"/>
</dbReference>
<dbReference type="Gene3D" id="3.80.10.10">
    <property type="entry name" value="Ribonuclease Inhibitor"/>
    <property type="match status" value="2"/>
</dbReference>
<evidence type="ECO:0000256" key="1">
    <source>
        <dbReference type="ARBA" id="ARBA00004479"/>
    </source>
</evidence>
<evidence type="ECO:0000256" key="5">
    <source>
        <dbReference type="ARBA" id="ARBA00022737"/>
    </source>
</evidence>
<dbReference type="PANTHER" id="PTHR45842:SF3">
    <property type="entry name" value="LEUCINE-RICH REPEAT AND FIBRONECTIN TYPE-III DOMAIN-CONTAINING PROTEIN 4"/>
    <property type="match status" value="1"/>
</dbReference>
<dbReference type="InterPro" id="IPR001611">
    <property type="entry name" value="Leu-rich_rpt"/>
</dbReference>
<dbReference type="InterPro" id="IPR003598">
    <property type="entry name" value="Ig_sub2"/>
</dbReference>
<evidence type="ECO:0000256" key="14">
    <source>
        <dbReference type="SAM" id="MobiDB-lite"/>
    </source>
</evidence>
<feature type="region of interest" description="Disordered" evidence="14">
    <location>
        <begin position="371"/>
        <end position="391"/>
    </location>
</feature>
<dbReference type="SMART" id="SM00409">
    <property type="entry name" value="IG"/>
    <property type="match status" value="1"/>
</dbReference>
<sequence length="922" mass="101707">MVSICPFHCVCRNLSESLSTLCVNKGLLFVPSDIDRRTVELRLADNFILEVGGPDFENMTGLVDLTLSRNTIHALRPLAFADLESLRSLHLDANRITAVGGQDLTGLLNLQHLFINNNQLTHVAPDAFDDFLPSLEDLDLSYNNLRRVPWDAIQSMASLTSLNLDHNLIDQIAEGSFSELYNLARLDMTSNRLQTLPPDPLFSRSQIGAVNPTPYYPVISLNFGGNPLHCNCELLWLRRLVRLDDMETCATPPHLAGRYFWSIPEEEFVCEPPLITRSSNRVWVLEGQRATLKCRAIGDPEPLVHWVSPDDRIVANTSRVRSYYNGTLDVLVTRARDDGSYTCIAINAAGEATALVDLKIIPLPHRGNGTVPLVNSREPGPSDISAGRGGGGGVGVEVGVVVVQNSSVEDGGATRDGGGGGAPGGRTGTGSDAGRSQGGGGSERLVRVQGVTSNSAQVRWVMGRSAAPYMVWMYQIQYNSTADDALVYRILPPNSQSFVLKNLVPGADYSLCVLAIFDDGVSSLATTKVVGCTQFSTREDFPECRSLQAHFLGGTLTVLVGGVIVVTLLVFTVAMMVRHRVCGDCRDDRVHGNEFLSGKGVDVFAQTNGSGGAVMMVALPNGVLAQQPKARVKLNPPRTLPRAKRSIEDRGEGKKEGYEAPAKEKRHPPFTPENERVPLYYSPARHGHEQQHKAVKRPGKLKLQGGGERRRGEDQEPERDRERDVERDRERDVERDRKRDVERDRERDVERDRERDVERDRERERDVDRERDREQDVDRERDVERDVDRERERTVSSKQALVCSTTGPRDGAADWRSLADQQQIVPAKRSCSFDVGEITTTTTCYSYAKRLGVIWTRRSQSLHGMLVHCASSASSTSSTASEHYGRALTHGFIRAYGSNNSNSSNSNCSVAAAAGDLEESRL</sequence>
<evidence type="ECO:0000259" key="17">
    <source>
        <dbReference type="PROSITE" id="PS50853"/>
    </source>
</evidence>
<dbReference type="FunFam" id="3.80.10.10:FF:000019">
    <property type="entry name" value="leucine-rich repeat and fibronectin type III domain-containing protein 1"/>
    <property type="match status" value="1"/>
</dbReference>
<feature type="compositionally biased region" description="Basic and acidic residues" evidence="14">
    <location>
        <begin position="645"/>
        <end position="663"/>
    </location>
</feature>
<evidence type="ECO:0000256" key="4">
    <source>
        <dbReference type="ARBA" id="ARBA00022729"/>
    </source>
</evidence>
<evidence type="ECO:0000256" key="11">
    <source>
        <dbReference type="ARBA" id="ARBA00023319"/>
    </source>
</evidence>
<dbReference type="PANTHER" id="PTHR45842">
    <property type="entry name" value="SYNAPTIC ADHESION-LIKE MOLECULE SALM"/>
    <property type="match status" value="1"/>
</dbReference>
<dbReference type="InterPro" id="IPR013098">
    <property type="entry name" value="Ig_I-set"/>
</dbReference>
<keyword evidence="10" id="KW-0325">Glycoprotein</keyword>
<dbReference type="Gene3D" id="2.60.40.10">
    <property type="entry name" value="Immunoglobulins"/>
    <property type="match status" value="2"/>
</dbReference>
<dbReference type="AlphaFoldDB" id="A0A6P8FVD2"/>
<keyword evidence="4" id="KW-0732">Signal</keyword>
<evidence type="ECO:0000259" key="16">
    <source>
        <dbReference type="PROSITE" id="PS50835"/>
    </source>
</evidence>
<feature type="region of interest" description="Disordered" evidence="14">
    <location>
        <begin position="628"/>
        <end position="811"/>
    </location>
</feature>
<keyword evidence="6 15" id="KW-1133">Transmembrane helix</keyword>
<dbReference type="InterPro" id="IPR000483">
    <property type="entry name" value="Cys-rich_flank_reg_C"/>
</dbReference>
<dbReference type="InterPro" id="IPR036179">
    <property type="entry name" value="Ig-like_dom_sf"/>
</dbReference>
<evidence type="ECO:0000256" key="3">
    <source>
        <dbReference type="ARBA" id="ARBA00022692"/>
    </source>
</evidence>
<evidence type="ECO:0000256" key="10">
    <source>
        <dbReference type="ARBA" id="ARBA00023180"/>
    </source>
</evidence>
<evidence type="ECO:0000256" key="2">
    <source>
        <dbReference type="ARBA" id="ARBA00022614"/>
    </source>
</evidence>
<evidence type="ECO:0000256" key="13">
    <source>
        <dbReference type="ARBA" id="ARBA00038433"/>
    </source>
</evidence>
<protein>
    <submittedName>
        <fullName evidence="19">Leucine-rich repeat and fibronectin type-III domain-containing protein 4</fullName>
    </submittedName>
</protein>
<evidence type="ECO:0000313" key="18">
    <source>
        <dbReference type="Proteomes" id="UP000515152"/>
    </source>
</evidence>
<comment type="similarity">
    <text evidence="13">Belongs to the LRFN family.</text>
</comment>
<feature type="compositionally biased region" description="Gly residues" evidence="14">
    <location>
        <begin position="414"/>
        <end position="428"/>
    </location>
</feature>
<keyword evidence="9" id="KW-1015">Disulfide bond</keyword>
<dbReference type="Pfam" id="PF13855">
    <property type="entry name" value="LRR_8"/>
    <property type="match status" value="2"/>
</dbReference>
<evidence type="ECO:0000313" key="19">
    <source>
        <dbReference type="RefSeq" id="XP_031427127.1"/>
    </source>
</evidence>
<evidence type="ECO:0000256" key="15">
    <source>
        <dbReference type="SAM" id="Phobius"/>
    </source>
</evidence>
<keyword evidence="18" id="KW-1185">Reference proteome</keyword>
<dbReference type="CTD" id="101882983"/>
<keyword evidence="8 15" id="KW-0472">Membrane</keyword>
<dbReference type="SUPFAM" id="SSF49265">
    <property type="entry name" value="Fibronectin type III"/>
    <property type="match status" value="1"/>
</dbReference>
<dbReference type="InterPro" id="IPR003961">
    <property type="entry name" value="FN3_dom"/>
</dbReference>
<dbReference type="SMART" id="SM00369">
    <property type="entry name" value="LRR_TYP"/>
    <property type="match status" value="6"/>
</dbReference>
<feature type="compositionally biased region" description="Polar residues" evidence="14">
    <location>
        <begin position="796"/>
        <end position="807"/>
    </location>
</feature>
<evidence type="ECO:0000256" key="8">
    <source>
        <dbReference type="ARBA" id="ARBA00023136"/>
    </source>
</evidence>
<dbReference type="SMART" id="SM00408">
    <property type="entry name" value="IGc2"/>
    <property type="match status" value="1"/>
</dbReference>
<feature type="domain" description="Ig-like" evidence="16">
    <location>
        <begin position="273"/>
        <end position="359"/>
    </location>
</feature>
<dbReference type="Pfam" id="PF07679">
    <property type="entry name" value="I-set"/>
    <property type="match status" value="1"/>
</dbReference>
<keyword evidence="2" id="KW-0433">Leucine-rich repeat</keyword>
<evidence type="ECO:0000256" key="12">
    <source>
        <dbReference type="ARBA" id="ARBA00034103"/>
    </source>
</evidence>
<dbReference type="InterPro" id="IPR007110">
    <property type="entry name" value="Ig-like_dom"/>
</dbReference>
<dbReference type="GO" id="GO:0016020">
    <property type="term" value="C:membrane"/>
    <property type="evidence" value="ECO:0007669"/>
    <property type="project" value="UniProtKB-SubCell"/>
</dbReference>
<dbReference type="SUPFAM" id="SSF48726">
    <property type="entry name" value="Immunoglobulin"/>
    <property type="match status" value="1"/>
</dbReference>
<evidence type="ECO:0000256" key="6">
    <source>
        <dbReference type="ARBA" id="ARBA00022989"/>
    </source>
</evidence>
<evidence type="ECO:0000256" key="9">
    <source>
        <dbReference type="ARBA" id="ARBA00023157"/>
    </source>
</evidence>
<dbReference type="PROSITE" id="PS50835">
    <property type="entry name" value="IG_LIKE"/>
    <property type="match status" value="1"/>
</dbReference>
<dbReference type="SUPFAM" id="SSF52058">
    <property type="entry name" value="L domain-like"/>
    <property type="match status" value="1"/>
</dbReference>
<dbReference type="FunFam" id="2.60.40.10:FF:000091">
    <property type="entry name" value="Leucine-rich repeat and fibronectin type III domain-containing protein 1"/>
    <property type="match status" value="1"/>
</dbReference>
<dbReference type="GeneID" id="105911315"/>
<comment type="subcellular location">
    <subcellularLocation>
        <location evidence="1">Membrane</location>
        <topology evidence="1">Single-pass type I membrane protein</topology>
    </subcellularLocation>
    <subcellularLocation>
        <location evidence="12">Synapse</location>
    </subcellularLocation>
</comment>
<dbReference type="OrthoDB" id="676979at2759"/>
<keyword evidence="3 15" id="KW-0812">Transmembrane</keyword>
<dbReference type="SMART" id="SM00082">
    <property type="entry name" value="LRRCT"/>
    <property type="match status" value="1"/>
</dbReference>
<feature type="region of interest" description="Disordered" evidence="14">
    <location>
        <begin position="407"/>
        <end position="445"/>
    </location>
</feature>
<organism evidence="18 19">
    <name type="scientific">Clupea harengus</name>
    <name type="common">Atlantic herring</name>
    <dbReference type="NCBI Taxonomy" id="7950"/>
    <lineage>
        <taxon>Eukaryota</taxon>
        <taxon>Metazoa</taxon>
        <taxon>Chordata</taxon>
        <taxon>Craniata</taxon>
        <taxon>Vertebrata</taxon>
        <taxon>Euteleostomi</taxon>
        <taxon>Actinopterygii</taxon>
        <taxon>Neopterygii</taxon>
        <taxon>Teleostei</taxon>
        <taxon>Clupei</taxon>
        <taxon>Clupeiformes</taxon>
        <taxon>Clupeoidei</taxon>
        <taxon>Clupeidae</taxon>
        <taxon>Clupea</taxon>
    </lineage>
</organism>
<dbReference type="InterPro" id="IPR003599">
    <property type="entry name" value="Ig_sub"/>
</dbReference>
<feature type="domain" description="Fibronectin type-III" evidence="17">
    <location>
        <begin position="442"/>
        <end position="540"/>
    </location>
</feature>
<keyword evidence="11" id="KW-0393">Immunoglobulin domain</keyword>
<dbReference type="PROSITE" id="PS50853">
    <property type="entry name" value="FN3"/>
    <property type="match status" value="1"/>
</dbReference>
<dbReference type="InterPro" id="IPR032675">
    <property type="entry name" value="LRR_dom_sf"/>
</dbReference>
<dbReference type="InterPro" id="IPR036116">
    <property type="entry name" value="FN3_sf"/>
</dbReference>
<dbReference type="CDD" id="cd00063">
    <property type="entry name" value="FN3"/>
    <property type="match status" value="1"/>
</dbReference>
<dbReference type="Proteomes" id="UP000515152">
    <property type="component" value="Chromosome 8"/>
</dbReference>
<dbReference type="InterPro" id="IPR050467">
    <property type="entry name" value="LRFN"/>
</dbReference>
<gene>
    <name evidence="19" type="primary">lrfn4a</name>
</gene>
<reference evidence="19" key="1">
    <citation type="submission" date="2025-08" db="UniProtKB">
        <authorList>
            <consortium name="RefSeq"/>
        </authorList>
    </citation>
    <scope>IDENTIFICATION</scope>
</reference>
<name>A0A6P8FVD2_CLUHA</name>
<dbReference type="Pfam" id="PF00041">
    <property type="entry name" value="fn3"/>
    <property type="match status" value="1"/>
</dbReference>
<keyword evidence="5" id="KW-0677">Repeat</keyword>
<evidence type="ECO:0000256" key="7">
    <source>
        <dbReference type="ARBA" id="ARBA00023018"/>
    </source>
</evidence>